<dbReference type="AlphaFoldDB" id="A0A6B0UCJ0"/>
<proteinExistence type="predicted"/>
<evidence type="ECO:0000313" key="2">
    <source>
        <dbReference type="EMBL" id="MXU83893.1"/>
    </source>
</evidence>
<organism evidence="2">
    <name type="scientific">Ixodes ricinus</name>
    <name type="common">Common tick</name>
    <name type="synonym">Acarus ricinus</name>
    <dbReference type="NCBI Taxonomy" id="34613"/>
    <lineage>
        <taxon>Eukaryota</taxon>
        <taxon>Metazoa</taxon>
        <taxon>Ecdysozoa</taxon>
        <taxon>Arthropoda</taxon>
        <taxon>Chelicerata</taxon>
        <taxon>Arachnida</taxon>
        <taxon>Acari</taxon>
        <taxon>Parasitiformes</taxon>
        <taxon>Ixodida</taxon>
        <taxon>Ixodoidea</taxon>
        <taxon>Ixodidae</taxon>
        <taxon>Ixodinae</taxon>
        <taxon>Ixodes</taxon>
    </lineage>
</organism>
<dbReference type="EMBL" id="GIFC01001810">
    <property type="protein sequence ID" value="MXU83893.1"/>
    <property type="molecule type" value="Transcribed_RNA"/>
</dbReference>
<feature type="signal peptide" evidence="1">
    <location>
        <begin position="1"/>
        <end position="22"/>
    </location>
</feature>
<feature type="chain" id="PRO_5025331286" evidence="1">
    <location>
        <begin position="23"/>
        <end position="78"/>
    </location>
</feature>
<reference evidence="2" key="1">
    <citation type="submission" date="2019-12" db="EMBL/GenBank/DDBJ databases">
        <title>An insight into the sialome of adult female Ixodes ricinus ticks feeding for 6 days.</title>
        <authorList>
            <person name="Perner J."/>
            <person name="Ribeiro J.M.C."/>
        </authorList>
    </citation>
    <scope>NUCLEOTIDE SEQUENCE</scope>
    <source>
        <strain evidence="2">Semi-engorged</strain>
        <tissue evidence="2">Salivary glands</tissue>
    </source>
</reference>
<keyword evidence="1" id="KW-0732">Signal</keyword>
<accession>A0A6B0UCJ0</accession>
<name>A0A6B0UCJ0_IXORI</name>
<evidence type="ECO:0000256" key="1">
    <source>
        <dbReference type="SAM" id="SignalP"/>
    </source>
</evidence>
<sequence length="78" mass="8907">MVLLYSMLCPVFTWTAAKVTSARSLLLKMPLLHMQLVHRPKLLTLACNLCRSPCYGEAEHILSVLKLYIKAAQYFCCF</sequence>
<protein>
    <submittedName>
        <fullName evidence="2">Putative secreted protein</fullName>
    </submittedName>
</protein>